<evidence type="ECO:0000256" key="14">
    <source>
        <dbReference type="SAM" id="Phobius"/>
    </source>
</evidence>
<feature type="transmembrane region" description="Helical" evidence="14">
    <location>
        <begin position="743"/>
        <end position="763"/>
    </location>
</feature>
<keyword evidence="10 14" id="KW-0472">Membrane</keyword>
<evidence type="ECO:0000256" key="12">
    <source>
        <dbReference type="ARBA" id="ARBA00023180"/>
    </source>
</evidence>
<dbReference type="SUPFAM" id="SSF52200">
    <property type="entry name" value="Toll/Interleukin receptor TIR domain"/>
    <property type="match status" value="1"/>
</dbReference>
<dbReference type="InterPro" id="IPR032675">
    <property type="entry name" value="LRR_dom_sf"/>
</dbReference>
<protein>
    <submittedName>
        <fullName evidence="16">Toll-like receptor 23a</fullName>
    </submittedName>
</protein>
<evidence type="ECO:0000313" key="17">
    <source>
        <dbReference type="Ensembl" id="ENSGMOP00000046395.1"/>
    </source>
</evidence>
<reference evidence="17" key="3">
    <citation type="submission" date="2025-05" db="UniProtKB">
        <authorList>
            <consortium name="Ensembl"/>
        </authorList>
    </citation>
    <scope>IDENTIFICATION</scope>
</reference>
<gene>
    <name evidence="16" type="primary">tlr23a</name>
    <name evidence="17" type="synonym">LOC115552074</name>
</gene>
<reference evidence="16" key="2">
    <citation type="submission" date="2012-05" db="EMBL/GenBank/DDBJ databases">
        <authorList>
            <person name="Sundaram A."/>
            <person name="Kiron V."/>
            <person name="Fernandes J.M.O."/>
        </authorList>
    </citation>
    <scope>NUCLEOTIDE SEQUENCE</scope>
</reference>
<keyword evidence="12" id="KW-0325">Glycoprotein</keyword>
<dbReference type="PRINTS" id="PR01537">
    <property type="entry name" value="INTRLKN1R1F"/>
</dbReference>
<dbReference type="Proteomes" id="UP000694546">
    <property type="component" value="Chromosome 10"/>
</dbReference>
<evidence type="ECO:0000256" key="11">
    <source>
        <dbReference type="ARBA" id="ARBA00023170"/>
    </source>
</evidence>
<keyword evidence="13" id="KW-0395">Inflammatory response</keyword>
<dbReference type="AlphaFoldDB" id="K4FVT3"/>
<keyword evidence="8" id="KW-0391">Immunity</keyword>
<evidence type="ECO:0000256" key="4">
    <source>
        <dbReference type="ARBA" id="ARBA00022614"/>
    </source>
</evidence>
<dbReference type="SMART" id="SM00255">
    <property type="entry name" value="TIR"/>
    <property type="match status" value="1"/>
</dbReference>
<dbReference type="PROSITE" id="PS51450">
    <property type="entry name" value="LRR"/>
    <property type="match status" value="6"/>
</dbReference>
<evidence type="ECO:0000256" key="1">
    <source>
        <dbReference type="ARBA" id="ARBA00004479"/>
    </source>
</evidence>
<dbReference type="GO" id="GO:0002224">
    <property type="term" value="P:toll-like receptor signaling pathway"/>
    <property type="evidence" value="ECO:0007669"/>
    <property type="project" value="TreeGrafter"/>
</dbReference>
<evidence type="ECO:0000259" key="15">
    <source>
        <dbReference type="PROSITE" id="PS50104"/>
    </source>
</evidence>
<dbReference type="Gene3D" id="3.80.10.10">
    <property type="entry name" value="Ribonuclease Inhibitor"/>
    <property type="match status" value="4"/>
</dbReference>
<dbReference type="OMA" id="NSWIVFF"/>
<dbReference type="GO" id="GO:0006954">
    <property type="term" value="P:inflammatory response"/>
    <property type="evidence" value="ECO:0007669"/>
    <property type="project" value="UniProtKB-KW"/>
</dbReference>
<evidence type="ECO:0000256" key="10">
    <source>
        <dbReference type="ARBA" id="ARBA00023136"/>
    </source>
</evidence>
<dbReference type="InterPro" id="IPR003591">
    <property type="entry name" value="Leu-rich_rpt_typical-subtyp"/>
</dbReference>
<name>K4FVT3_GADMO</name>
<evidence type="ECO:0000256" key="8">
    <source>
        <dbReference type="ARBA" id="ARBA00022859"/>
    </source>
</evidence>
<keyword evidence="18" id="KW-1185">Reference proteome</keyword>
<comment type="subcellular location">
    <subcellularLocation>
        <location evidence="1">Membrane</location>
        <topology evidence="1">Single-pass type I membrane protein</topology>
    </subcellularLocation>
</comment>
<dbReference type="GeneTree" id="ENSGT00940000163999"/>
<keyword evidence="11 16" id="KW-0675">Receptor</keyword>
<dbReference type="PANTHER" id="PTHR24365:SF522">
    <property type="entry name" value="LOW QUALITY PROTEIN: TOLL-LIKE RECEPTOR 13-RELATED"/>
    <property type="match status" value="1"/>
</dbReference>
<organism evidence="16">
    <name type="scientific">Gadus morhua</name>
    <name type="common">Atlantic cod</name>
    <dbReference type="NCBI Taxonomy" id="8049"/>
    <lineage>
        <taxon>Eukaryota</taxon>
        <taxon>Metazoa</taxon>
        <taxon>Chordata</taxon>
        <taxon>Craniata</taxon>
        <taxon>Vertebrata</taxon>
        <taxon>Euteleostomi</taxon>
        <taxon>Actinopterygii</taxon>
        <taxon>Neopterygii</taxon>
        <taxon>Teleostei</taxon>
        <taxon>Neoteleostei</taxon>
        <taxon>Acanthomorphata</taxon>
        <taxon>Zeiogadaria</taxon>
        <taxon>Gadariae</taxon>
        <taxon>Gadiformes</taxon>
        <taxon>Gadoidei</taxon>
        <taxon>Gadidae</taxon>
        <taxon>Gadus</taxon>
    </lineage>
</organism>
<reference evidence="16" key="1">
    <citation type="journal article" date="2012" name="BMC Evol. Biol.">
        <title>Diversification of the expanded teleost-specific toll-like receptor family in Atlantic cod, Gadus morhua.</title>
        <authorList>
            <person name="Sundaram A.Y."/>
            <person name="Kiron V."/>
            <person name="Dopazo J."/>
            <person name="Fernandes J.M."/>
        </authorList>
    </citation>
    <scope>NUCLEOTIDE SEQUENCE</scope>
</reference>
<dbReference type="SMART" id="SM00365">
    <property type="entry name" value="LRR_SD22"/>
    <property type="match status" value="9"/>
</dbReference>
<dbReference type="Gene3D" id="3.40.50.10140">
    <property type="entry name" value="Toll/interleukin-1 receptor homology (TIR) domain"/>
    <property type="match status" value="1"/>
</dbReference>
<dbReference type="EMBL" id="JX074784">
    <property type="protein sequence ID" value="AFK76497.1"/>
    <property type="molecule type" value="mRNA"/>
</dbReference>
<dbReference type="SMART" id="SM00369">
    <property type="entry name" value="LRR_TYP"/>
    <property type="match status" value="11"/>
</dbReference>
<accession>K4FVT3</accession>
<keyword evidence="3" id="KW-0399">Innate immunity</keyword>
<dbReference type="InterPro" id="IPR001611">
    <property type="entry name" value="Leu-rich_rpt"/>
</dbReference>
<dbReference type="GO" id="GO:0038023">
    <property type="term" value="F:signaling receptor activity"/>
    <property type="evidence" value="ECO:0007669"/>
    <property type="project" value="TreeGrafter"/>
</dbReference>
<dbReference type="PANTHER" id="PTHR24365">
    <property type="entry name" value="TOLL-LIKE RECEPTOR"/>
    <property type="match status" value="1"/>
</dbReference>
<keyword evidence="5 14" id="KW-0812">Transmembrane</keyword>
<proteinExistence type="evidence at transcript level"/>
<dbReference type="GO" id="GO:0005886">
    <property type="term" value="C:plasma membrane"/>
    <property type="evidence" value="ECO:0007669"/>
    <property type="project" value="TreeGrafter"/>
</dbReference>
<dbReference type="FunFam" id="3.40.50.10140:FF:000001">
    <property type="entry name" value="Toll-like receptor 2"/>
    <property type="match status" value="1"/>
</dbReference>
<dbReference type="SUPFAM" id="SSF52058">
    <property type="entry name" value="L domain-like"/>
    <property type="match status" value="2"/>
</dbReference>
<comment type="similarity">
    <text evidence="2">Belongs to the Toll-like receptor family.</text>
</comment>
<dbReference type="OrthoDB" id="1421090at2759"/>
<evidence type="ECO:0000256" key="13">
    <source>
        <dbReference type="ARBA" id="ARBA00023198"/>
    </source>
</evidence>
<evidence type="ECO:0000256" key="3">
    <source>
        <dbReference type="ARBA" id="ARBA00022588"/>
    </source>
</evidence>
<evidence type="ECO:0000256" key="2">
    <source>
        <dbReference type="ARBA" id="ARBA00009634"/>
    </source>
</evidence>
<sequence>MSLVGCCILQNVAVFLFSMLYLNPSISYLLKNCTIPFSENMSNSACINIDCSQRKLLVVPDGIPRGVTRLSIYLNQIQAIHKNDFRYLSNLTVLNLAMNQIAHIEDGSFIDLLELRELNIAMNKLTKLSNNPFEGLWKLTVLDLSRNRIRVIPPSAFGSMSSLHWVNLDQNLLTEMTDIQYILPLPHIDYISISDNPFSSFETKHLPSNMSSSLRGFELSSTVLTIFSITTPVFPHLEKLSFNGLCPNPVMEVDIPEPRFFRTVTHLQSSTHCISFKDMRKLLESLVSLTHLELLHTEKWINRGLLKTACSIPSLRSLDLHYNSVVNIDPKLANCSQITKLDLFSNRISNLSSHSIQSMKQLRYLDLAGNSLSSVPHDLISLSSLEILYLSANHIAEVGCLDFFNLTRLKELYLAYNYIDKLDGCVFQYQKDLKVLDLSNNLLLELDDTFKIGLKNLEFLDLSTNRIKHFGTGDFISLESLSCLKLNIIEDVHSKDFERLYTPSLSFLLQMDNIFSGLQLLRNLTVYLNIPEGYKGVDLNSYQNLINLPSLRYLDIICRGMHCSKPFHVPIHFLKTMKNLEHLTAENFQLVEPDKDTFIYTPKLKSLAITESSLSDLNPELFQPISNLEALDLSRNTLKNLDFLAQANLTSLRCLKLCENDLTVIDHNIFQFLPALTYLDLSVNPLTCDCSNSGFLLWALSSDQTQIVNVDQYVCTYPLSERGTMFVDIDVQSCWMDASFLCYISATSLVLLTLLTAFGYHFLHWRLVYAYYRLMALLYDMRERKRNNPYCYDAFISYNIQDEAWVHREMLPALEDERGWRLCLHHRDFQPGTSIMENITEAIYGSRKTICVISRHYLESEWCSREIQMASYRLLDEKKDVLILLFLEELPEKQLSPYYRMRKLVRRSTYLSWPQAARHPGLFWQNVHRALESGDSHDDNTHFLSGPAL</sequence>
<evidence type="ECO:0000256" key="7">
    <source>
        <dbReference type="ARBA" id="ARBA00022737"/>
    </source>
</evidence>
<keyword evidence="6" id="KW-0732">Signal</keyword>
<evidence type="ECO:0000313" key="16">
    <source>
        <dbReference type="EMBL" id="AFK76497.1"/>
    </source>
</evidence>
<evidence type="ECO:0000313" key="18">
    <source>
        <dbReference type="Proteomes" id="UP000694546"/>
    </source>
</evidence>
<feature type="domain" description="TIR" evidence="15">
    <location>
        <begin position="790"/>
        <end position="931"/>
    </location>
</feature>
<keyword evidence="4" id="KW-0433">Leucine-rich repeat</keyword>
<dbReference type="Pfam" id="PF13855">
    <property type="entry name" value="LRR_8"/>
    <property type="match status" value="4"/>
</dbReference>
<keyword evidence="7" id="KW-0677">Repeat</keyword>
<dbReference type="InterPro" id="IPR035897">
    <property type="entry name" value="Toll_tir_struct_dom_sf"/>
</dbReference>
<evidence type="ECO:0000256" key="9">
    <source>
        <dbReference type="ARBA" id="ARBA00022989"/>
    </source>
</evidence>
<evidence type="ECO:0000256" key="5">
    <source>
        <dbReference type="ARBA" id="ARBA00022692"/>
    </source>
</evidence>
<dbReference type="GO" id="GO:0045087">
    <property type="term" value="P:innate immune response"/>
    <property type="evidence" value="ECO:0007669"/>
    <property type="project" value="UniProtKB-KW"/>
</dbReference>
<dbReference type="InterPro" id="IPR000157">
    <property type="entry name" value="TIR_dom"/>
</dbReference>
<evidence type="ECO:0000256" key="6">
    <source>
        <dbReference type="ARBA" id="ARBA00022729"/>
    </source>
</evidence>
<dbReference type="FunFam" id="3.80.10.10:FF:001164">
    <property type="entry name" value="GH01279p"/>
    <property type="match status" value="1"/>
</dbReference>
<dbReference type="Pfam" id="PF01582">
    <property type="entry name" value="TIR"/>
    <property type="match status" value="1"/>
</dbReference>
<dbReference type="PROSITE" id="PS50104">
    <property type="entry name" value="TIR"/>
    <property type="match status" value="1"/>
</dbReference>
<dbReference type="Ensembl" id="ENSGMOT00000057589.1">
    <property type="protein sequence ID" value="ENSGMOP00000046395.1"/>
    <property type="gene ID" value="ENSGMOG00000028267.1"/>
</dbReference>
<keyword evidence="9 14" id="KW-1133">Transmembrane helix</keyword>